<sequence>MLPSHGHQPPKQAAPHSLYSIHFRQTAAQKEKKMDINAFQKLHHKPPIHLMRTRPPSAAAPPPLATRLTLSFFLAGSRRSTFSSNMPRKKEKKATKRTTAGIRCWSPTQLLIGRKVAYLWKSGRGSEFSTCYGRTWKSGPQLQTITKKQDGEKADSST</sequence>
<gene>
    <name evidence="1" type="ORF">IWX46DRAFT_141569</name>
</gene>
<name>A0ABR1MT70_9PEZI</name>
<keyword evidence="2" id="KW-1185">Reference proteome</keyword>
<dbReference type="EMBL" id="JBBPDW010000002">
    <property type="protein sequence ID" value="KAK7555814.1"/>
    <property type="molecule type" value="Genomic_DNA"/>
</dbReference>
<evidence type="ECO:0000313" key="2">
    <source>
        <dbReference type="Proteomes" id="UP001365128"/>
    </source>
</evidence>
<comment type="caution">
    <text evidence="1">The sequence shown here is derived from an EMBL/GenBank/DDBJ whole genome shotgun (WGS) entry which is preliminary data.</text>
</comment>
<dbReference type="Proteomes" id="UP001365128">
    <property type="component" value="Unassembled WGS sequence"/>
</dbReference>
<reference evidence="1 2" key="1">
    <citation type="submission" date="2024-04" db="EMBL/GenBank/DDBJ databases">
        <title>Phyllosticta paracitricarpa is synonymous to the EU quarantine fungus P. citricarpa based on phylogenomic analyses.</title>
        <authorList>
            <consortium name="Lawrence Berkeley National Laboratory"/>
            <person name="Van Ingen-Buijs V.A."/>
            <person name="Van Westerhoven A.C."/>
            <person name="Haridas S."/>
            <person name="Skiadas P."/>
            <person name="Martin F."/>
            <person name="Groenewald J.Z."/>
            <person name="Crous P.W."/>
            <person name="Seidl M.F."/>
        </authorList>
    </citation>
    <scope>NUCLEOTIDE SEQUENCE [LARGE SCALE GENOMIC DNA]</scope>
    <source>
        <strain evidence="1 2">CBS 122670</strain>
    </source>
</reference>
<organism evidence="1 2">
    <name type="scientific">Phyllosticta citricarpa</name>
    <dbReference type="NCBI Taxonomy" id="55181"/>
    <lineage>
        <taxon>Eukaryota</taxon>
        <taxon>Fungi</taxon>
        <taxon>Dikarya</taxon>
        <taxon>Ascomycota</taxon>
        <taxon>Pezizomycotina</taxon>
        <taxon>Dothideomycetes</taxon>
        <taxon>Dothideomycetes incertae sedis</taxon>
        <taxon>Botryosphaeriales</taxon>
        <taxon>Phyllostictaceae</taxon>
        <taxon>Phyllosticta</taxon>
    </lineage>
</organism>
<evidence type="ECO:0000313" key="1">
    <source>
        <dbReference type="EMBL" id="KAK7555814.1"/>
    </source>
</evidence>
<accession>A0ABR1MT70</accession>
<protein>
    <submittedName>
        <fullName evidence="1">Uncharacterized protein</fullName>
    </submittedName>
</protein>
<proteinExistence type="predicted"/>